<name>A0ABX6QR12_9HYPH</name>
<dbReference type="SMART" id="SM00855">
    <property type="entry name" value="PGAM"/>
    <property type="match status" value="1"/>
</dbReference>
<proteinExistence type="predicted"/>
<sequence>MTPLKTPPSRIYLLRHAKSAWAEPGGRDFDRSLSDAGFAEAELLAERAADLSYRPEMIFSSTATRCRQTAEAITRAFSGLVELQFVDALYNAPAETYLEILNANNRLSSMMVVGHNPAIEEVFAHLVGDDIMARTVPEGYPPAGLAVIDTIDLAGQGHSWALKDFLVA</sequence>
<dbReference type="EMBL" id="CP058350">
    <property type="protein sequence ID" value="QLF70702.1"/>
    <property type="molecule type" value="Genomic_DNA"/>
</dbReference>
<dbReference type="PANTHER" id="PTHR47623">
    <property type="entry name" value="OS09G0287300 PROTEIN"/>
    <property type="match status" value="1"/>
</dbReference>
<dbReference type="Pfam" id="PF00300">
    <property type="entry name" value="His_Phos_1"/>
    <property type="match status" value="1"/>
</dbReference>
<dbReference type="PANTHER" id="PTHR47623:SF1">
    <property type="entry name" value="OS09G0287300 PROTEIN"/>
    <property type="match status" value="1"/>
</dbReference>
<gene>
    <name evidence="1" type="ORF">FE840_014780</name>
</gene>
<organism evidence="1 2">
    <name type="scientific">Peteryoungia desertarenae</name>
    <dbReference type="NCBI Taxonomy" id="1813451"/>
    <lineage>
        <taxon>Bacteria</taxon>
        <taxon>Pseudomonadati</taxon>
        <taxon>Pseudomonadota</taxon>
        <taxon>Alphaproteobacteria</taxon>
        <taxon>Hyphomicrobiales</taxon>
        <taxon>Rhizobiaceae</taxon>
        <taxon>Peteryoungia</taxon>
    </lineage>
</organism>
<dbReference type="RefSeq" id="WP_138286256.1">
    <property type="nucleotide sequence ID" value="NZ_CP058350.1"/>
</dbReference>
<dbReference type="InterPro" id="IPR029033">
    <property type="entry name" value="His_PPase_superfam"/>
</dbReference>
<evidence type="ECO:0000313" key="2">
    <source>
        <dbReference type="Proteomes" id="UP000308530"/>
    </source>
</evidence>
<accession>A0ABX6QR12</accession>
<dbReference type="SUPFAM" id="SSF53254">
    <property type="entry name" value="Phosphoglycerate mutase-like"/>
    <property type="match status" value="1"/>
</dbReference>
<protein>
    <submittedName>
        <fullName evidence="1">Histidine phosphatase family protein</fullName>
    </submittedName>
</protein>
<dbReference type="CDD" id="cd07067">
    <property type="entry name" value="HP_PGM_like"/>
    <property type="match status" value="1"/>
</dbReference>
<evidence type="ECO:0000313" key="1">
    <source>
        <dbReference type="EMBL" id="QLF70702.1"/>
    </source>
</evidence>
<dbReference type="Gene3D" id="3.40.50.1240">
    <property type="entry name" value="Phosphoglycerate mutase-like"/>
    <property type="match status" value="1"/>
</dbReference>
<keyword evidence="2" id="KW-1185">Reference proteome</keyword>
<reference evidence="1 2" key="1">
    <citation type="submission" date="2020-06" db="EMBL/GenBank/DDBJ databases">
        <title>Genome sequence of Rhizobium sp strain ADMK78.</title>
        <authorList>
            <person name="Rahi P."/>
        </authorList>
    </citation>
    <scope>NUCLEOTIDE SEQUENCE [LARGE SCALE GENOMIC DNA]</scope>
    <source>
        <strain evidence="1 2">ADMK78</strain>
    </source>
</reference>
<dbReference type="InterPro" id="IPR013078">
    <property type="entry name" value="His_Pase_superF_clade-1"/>
</dbReference>
<dbReference type="Proteomes" id="UP000308530">
    <property type="component" value="Chromosome"/>
</dbReference>